<evidence type="ECO:0000313" key="10">
    <source>
        <dbReference type="Proteomes" id="UP000092462"/>
    </source>
</evidence>
<dbReference type="VEuPathDB" id="VectorBase:PPAI008169"/>
<evidence type="ECO:0000256" key="7">
    <source>
        <dbReference type="ARBA" id="ARBA00023242"/>
    </source>
</evidence>
<dbReference type="CDD" id="cd15541">
    <property type="entry name" value="PHD_TIF1_like"/>
    <property type="match status" value="1"/>
</dbReference>
<keyword evidence="3" id="KW-0863">Zinc-finger</keyword>
<dbReference type="InterPro" id="IPR001965">
    <property type="entry name" value="Znf_PHD"/>
</dbReference>
<protein>
    <recommendedName>
        <fullName evidence="11">PHD-type domain-containing protein</fullName>
    </recommendedName>
</protein>
<dbReference type="GO" id="GO:0005634">
    <property type="term" value="C:nucleus"/>
    <property type="evidence" value="ECO:0007669"/>
    <property type="project" value="UniProtKB-SubCell"/>
</dbReference>
<dbReference type="SMART" id="SM00249">
    <property type="entry name" value="PHD"/>
    <property type="match status" value="1"/>
</dbReference>
<dbReference type="FunFam" id="3.30.40.10:FF:000697">
    <property type="entry name" value="Bonus, isoform C"/>
    <property type="match status" value="1"/>
</dbReference>
<sequence length="255" mass="29630">MKDLMTTIAKLDSNGVQVLPEGRSKATSPLVHSSTDMSAATDDKNSQKDDPNEDWCAVCLDGGELMCCDKCPKVFHQNCHIPSISNLPDESETWQCLLCYNFADMPLEAPGEKRTGDLSMREMKIMQRIVLEMYCQYEISLAFREPEPLANEEFYNMISNPICLDDIKAKLDLSNPEHYTDVQTFVNDVRLMFKNSLLYHQEKNLVTKIIDFGRELEQFFEQQMMKWLPSYSHRQSDDDERFQCPLKRMRKIIEE</sequence>
<dbReference type="InterPro" id="IPR001487">
    <property type="entry name" value="Bromodomain"/>
</dbReference>
<evidence type="ECO:0000256" key="8">
    <source>
        <dbReference type="SAM" id="MobiDB-lite"/>
    </source>
</evidence>
<evidence type="ECO:0000256" key="2">
    <source>
        <dbReference type="ARBA" id="ARBA00022723"/>
    </source>
</evidence>
<keyword evidence="4" id="KW-0862">Zinc</keyword>
<dbReference type="SMART" id="SM00297">
    <property type="entry name" value="BROMO"/>
    <property type="match status" value="1"/>
</dbReference>
<dbReference type="GO" id="GO:0000785">
    <property type="term" value="C:chromatin"/>
    <property type="evidence" value="ECO:0007669"/>
    <property type="project" value="TreeGrafter"/>
</dbReference>
<keyword evidence="7" id="KW-0539">Nucleus</keyword>
<dbReference type="AlphaFoldDB" id="A0A1B0DJ32"/>
<evidence type="ECO:0000256" key="1">
    <source>
        <dbReference type="ARBA" id="ARBA00004123"/>
    </source>
</evidence>
<keyword evidence="5" id="KW-0175">Coiled coil</keyword>
<dbReference type="Pfam" id="PF00439">
    <property type="entry name" value="Bromodomain"/>
    <property type="match status" value="1"/>
</dbReference>
<dbReference type="PROSITE" id="PS50014">
    <property type="entry name" value="BROMODOMAIN_2"/>
    <property type="match status" value="1"/>
</dbReference>
<feature type="region of interest" description="Disordered" evidence="8">
    <location>
        <begin position="19"/>
        <end position="51"/>
    </location>
</feature>
<dbReference type="SUPFAM" id="SSF57903">
    <property type="entry name" value="FYVE/PHD zinc finger"/>
    <property type="match status" value="1"/>
</dbReference>
<evidence type="ECO:0008006" key="11">
    <source>
        <dbReference type="Google" id="ProtNLM"/>
    </source>
</evidence>
<comment type="subcellular location">
    <subcellularLocation>
        <location evidence="1">Nucleus</location>
    </subcellularLocation>
</comment>
<dbReference type="Gene3D" id="1.20.920.10">
    <property type="entry name" value="Bromodomain-like"/>
    <property type="match status" value="1"/>
</dbReference>
<accession>A0A1B0DJ32</accession>
<dbReference type="InterPro" id="IPR011011">
    <property type="entry name" value="Znf_FYVE_PHD"/>
</dbReference>
<feature type="compositionally biased region" description="Basic and acidic residues" evidence="8">
    <location>
        <begin position="41"/>
        <end position="50"/>
    </location>
</feature>
<keyword evidence="2" id="KW-0479">Metal-binding</keyword>
<keyword evidence="6" id="KW-0103">Bromodomain</keyword>
<dbReference type="SUPFAM" id="SSF47370">
    <property type="entry name" value="Bromodomain"/>
    <property type="match status" value="1"/>
</dbReference>
<dbReference type="InterPro" id="IPR013083">
    <property type="entry name" value="Znf_RING/FYVE/PHD"/>
</dbReference>
<evidence type="ECO:0000256" key="4">
    <source>
        <dbReference type="ARBA" id="ARBA00022833"/>
    </source>
</evidence>
<dbReference type="InterPro" id="IPR036427">
    <property type="entry name" value="Bromodomain-like_sf"/>
</dbReference>
<dbReference type="PANTHER" id="PTHR45915:SF6">
    <property type="entry name" value="E3 UBIQUITIN-PROTEIN LIGASE TRIM33"/>
    <property type="match status" value="1"/>
</dbReference>
<dbReference type="InterPro" id="IPR019786">
    <property type="entry name" value="Zinc_finger_PHD-type_CS"/>
</dbReference>
<reference evidence="9" key="1">
    <citation type="submission" date="2022-08" db="UniProtKB">
        <authorList>
            <consortium name="EnsemblMetazoa"/>
        </authorList>
    </citation>
    <scope>IDENTIFICATION</scope>
    <source>
        <strain evidence="9">Israel</strain>
    </source>
</reference>
<keyword evidence="10" id="KW-1185">Reference proteome</keyword>
<dbReference type="EnsemblMetazoa" id="PPAI008169-RA">
    <property type="protein sequence ID" value="PPAI008169-PA"/>
    <property type="gene ID" value="PPAI008169"/>
</dbReference>
<dbReference type="PANTHER" id="PTHR45915">
    <property type="entry name" value="TRANSCRIPTION INTERMEDIARY FACTOR"/>
    <property type="match status" value="1"/>
</dbReference>
<dbReference type="Gene3D" id="3.30.40.10">
    <property type="entry name" value="Zinc/RING finger domain, C3HC4 (zinc finger)"/>
    <property type="match status" value="1"/>
</dbReference>
<dbReference type="Pfam" id="PF00628">
    <property type="entry name" value="PHD"/>
    <property type="match status" value="1"/>
</dbReference>
<dbReference type="Proteomes" id="UP000092462">
    <property type="component" value="Unassembled WGS sequence"/>
</dbReference>
<proteinExistence type="predicted"/>
<dbReference type="PROSITE" id="PS50016">
    <property type="entry name" value="ZF_PHD_2"/>
    <property type="match status" value="1"/>
</dbReference>
<dbReference type="GO" id="GO:0008270">
    <property type="term" value="F:zinc ion binding"/>
    <property type="evidence" value="ECO:0007669"/>
    <property type="project" value="UniProtKB-KW"/>
</dbReference>
<evidence type="ECO:0000256" key="3">
    <source>
        <dbReference type="ARBA" id="ARBA00022771"/>
    </source>
</evidence>
<feature type="compositionally biased region" description="Polar residues" evidence="8">
    <location>
        <begin position="25"/>
        <end position="38"/>
    </location>
</feature>
<evidence type="ECO:0000313" key="9">
    <source>
        <dbReference type="EnsemblMetazoa" id="PPAI008169-PA"/>
    </source>
</evidence>
<organism evidence="9 10">
    <name type="scientific">Phlebotomus papatasi</name>
    <name type="common">Sandfly</name>
    <dbReference type="NCBI Taxonomy" id="29031"/>
    <lineage>
        <taxon>Eukaryota</taxon>
        <taxon>Metazoa</taxon>
        <taxon>Ecdysozoa</taxon>
        <taxon>Arthropoda</taxon>
        <taxon>Hexapoda</taxon>
        <taxon>Insecta</taxon>
        <taxon>Pterygota</taxon>
        <taxon>Neoptera</taxon>
        <taxon>Endopterygota</taxon>
        <taxon>Diptera</taxon>
        <taxon>Nematocera</taxon>
        <taxon>Psychodoidea</taxon>
        <taxon>Psychodidae</taxon>
        <taxon>Phlebotomus</taxon>
        <taxon>Phlebotomus</taxon>
    </lineage>
</organism>
<evidence type="ECO:0000256" key="5">
    <source>
        <dbReference type="ARBA" id="ARBA00023054"/>
    </source>
</evidence>
<name>A0A1B0DJ32_PHLPP</name>
<dbReference type="VEuPathDB" id="VectorBase:PPAPM1_005281"/>
<dbReference type="InterPro" id="IPR019787">
    <property type="entry name" value="Znf_PHD-finger"/>
</dbReference>
<evidence type="ECO:0000256" key="6">
    <source>
        <dbReference type="ARBA" id="ARBA00023117"/>
    </source>
</evidence>
<dbReference type="EMBL" id="AJVK01063751">
    <property type="status" value="NOT_ANNOTATED_CDS"/>
    <property type="molecule type" value="Genomic_DNA"/>
</dbReference>
<dbReference type="PROSITE" id="PS01359">
    <property type="entry name" value="ZF_PHD_1"/>
    <property type="match status" value="1"/>
</dbReference>